<dbReference type="RefSeq" id="WP_131271552.1">
    <property type="nucleotide sequence ID" value="NZ_SJOA01000013.1"/>
</dbReference>
<dbReference type="AlphaFoldDB" id="A0A4R0EMT3"/>
<organism evidence="1 2">
    <name type="scientific">Acinetobacter terrae</name>
    <dbReference type="NCBI Taxonomy" id="2731247"/>
    <lineage>
        <taxon>Bacteria</taxon>
        <taxon>Pseudomonadati</taxon>
        <taxon>Pseudomonadota</taxon>
        <taxon>Gammaproteobacteria</taxon>
        <taxon>Moraxellales</taxon>
        <taxon>Moraxellaceae</taxon>
        <taxon>Acinetobacter</taxon>
        <taxon>Acinetobacter Taxon 24</taxon>
    </lineage>
</organism>
<dbReference type="Proteomes" id="UP000291380">
    <property type="component" value="Unassembled WGS sequence"/>
</dbReference>
<dbReference type="OrthoDB" id="6686338at2"/>
<reference evidence="1 2" key="1">
    <citation type="submission" date="2019-02" db="EMBL/GenBank/DDBJ databases">
        <title>High diversity of culturable Acinetobacter species in natural soil and water ecosystems.</title>
        <authorList>
            <person name="Radolfova-Krizova L."/>
            <person name="Nemec A."/>
        </authorList>
    </citation>
    <scope>NUCLEOTIDE SEQUENCE [LARGE SCALE GENOMIC DNA]</scope>
    <source>
        <strain evidence="1 2">ANC 4281</strain>
    </source>
</reference>
<accession>A0A4R0EMT3</accession>
<gene>
    <name evidence="1" type="ORF">E0H85_11040</name>
</gene>
<proteinExistence type="predicted"/>
<evidence type="ECO:0000313" key="2">
    <source>
        <dbReference type="Proteomes" id="UP000291380"/>
    </source>
</evidence>
<evidence type="ECO:0000313" key="1">
    <source>
        <dbReference type="EMBL" id="TCB58232.1"/>
    </source>
</evidence>
<name>A0A4R0EMT3_9GAMM</name>
<dbReference type="EMBL" id="SJOA01000013">
    <property type="protein sequence ID" value="TCB58232.1"/>
    <property type="molecule type" value="Genomic_DNA"/>
</dbReference>
<comment type="caution">
    <text evidence="1">The sequence shown here is derived from an EMBL/GenBank/DDBJ whole genome shotgun (WGS) entry which is preliminary data.</text>
</comment>
<sequence>MKINDFNKIFQATEHLNVEESNLNGCLNEASNIDDSNKITFVMGENKNIRLDPLKRSTKINNDYDPVSYHAGKVIFKKENYEQAVLDLMSIDNEAQKIFKKAKFQGFVIGFWHEDKFAFANISQASDKPGQSHANAHFYDSPRYATCMLDLSEAAEQLVHIQSVSNERTFQIFVLYLGETKSGEIYLPLPLYFEEMFL</sequence>
<protein>
    <submittedName>
        <fullName evidence="1">Uncharacterized protein</fullName>
    </submittedName>
</protein>